<dbReference type="CDD" id="cd00093">
    <property type="entry name" value="HTH_XRE"/>
    <property type="match status" value="1"/>
</dbReference>
<name>A0AB39FCV6_9BURK</name>
<dbReference type="InterPro" id="IPR001387">
    <property type="entry name" value="Cro/C1-type_HTH"/>
</dbReference>
<dbReference type="SUPFAM" id="SSF88697">
    <property type="entry name" value="PUA domain-like"/>
    <property type="match status" value="1"/>
</dbReference>
<organism evidence="4">
    <name type="scientific">Castellaniella ginsengisoli</name>
    <dbReference type="NCBI Taxonomy" id="546114"/>
    <lineage>
        <taxon>Bacteria</taxon>
        <taxon>Pseudomonadati</taxon>
        <taxon>Pseudomonadota</taxon>
        <taxon>Betaproteobacteria</taxon>
        <taxon>Burkholderiales</taxon>
        <taxon>Alcaligenaceae</taxon>
        <taxon>Castellaniella</taxon>
    </lineage>
</organism>
<dbReference type="EMBL" id="CP158265">
    <property type="protein sequence ID" value="XDJ75993.1"/>
    <property type="molecule type" value="Genomic_DNA"/>
</dbReference>
<feature type="region of interest" description="Disordered" evidence="1">
    <location>
        <begin position="234"/>
        <end position="263"/>
    </location>
</feature>
<protein>
    <submittedName>
        <fullName evidence="4">DUF3850 domain-containing protein</fullName>
    </submittedName>
</protein>
<dbReference type="Gene3D" id="2.30.130.30">
    <property type="entry name" value="Hypothetical protein"/>
    <property type="match status" value="1"/>
</dbReference>
<sequence length="351" mass="37811">MTTKTDITLPEPAFKLRWHDDAARYTVSVPNIGDTDCYTTDQVRAAVEADRAAQVHDNVACIANLSESDKQDQSADLAGMVGQPAPVAQEPVATTGRTHSLKTDPEVFQAVFEGRKTFELRVNDRGFRVGDELLLKETTRTGAEIKDGAPLEYTGRTCRRAVGHILTGYGLAENWCCLSFAAPVAAQARPVAPAAWKEIALNAIRRMRAGHVNCMDIIGTAEKLLEAERGAVARVDRSANPQGNPVDESAEMQGQPSAQDREDAPSIWNPLTPYGVLVQALRIVAGTTLMEMSEGTGYTPSYLSGIEFGRNPVTDGVIGCTWSFLEDKGIKVPLSVFRKAADRAAKGAGHG</sequence>
<dbReference type="EMBL" id="CP158258">
    <property type="protein sequence ID" value="XDJ58175.1"/>
    <property type="molecule type" value="Genomic_DNA"/>
</dbReference>
<proteinExistence type="predicted"/>
<accession>A0AB39FCV6</accession>
<dbReference type="AlphaFoldDB" id="A0AB39FCV6"/>
<evidence type="ECO:0000259" key="2">
    <source>
        <dbReference type="Pfam" id="PF12961"/>
    </source>
</evidence>
<evidence type="ECO:0000256" key="1">
    <source>
        <dbReference type="SAM" id="MobiDB-lite"/>
    </source>
</evidence>
<dbReference type="InterPro" id="IPR015947">
    <property type="entry name" value="PUA-like_sf"/>
</dbReference>
<reference evidence="4" key="1">
    <citation type="submission" date="2024-05" db="EMBL/GenBank/DDBJ databases">
        <authorList>
            <person name="Luo Y.-C."/>
            <person name="Nicholds J."/>
            <person name="Mortimer T."/>
            <person name="Maboni G."/>
        </authorList>
    </citation>
    <scope>NUCLEOTIDE SEQUENCE</scope>
    <source>
        <strain evidence="4">143769</strain>
        <strain evidence="3">148131</strain>
    </source>
</reference>
<evidence type="ECO:0000313" key="3">
    <source>
        <dbReference type="EMBL" id="XDJ58175.1"/>
    </source>
</evidence>
<dbReference type="InterPro" id="IPR039440">
    <property type="entry name" value="DUF3850"/>
</dbReference>
<dbReference type="Pfam" id="PF12961">
    <property type="entry name" value="DUF3850"/>
    <property type="match status" value="1"/>
</dbReference>
<feature type="domain" description="DUF3850" evidence="2">
    <location>
        <begin position="98"/>
        <end position="180"/>
    </location>
</feature>
<dbReference type="RefSeq" id="WP_368648012.1">
    <property type="nucleotide sequence ID" value="NZ_CP158258.1"/>
</dbReference>
<evidence type="ECO:0000313" key="4">
    <source>
        <dbReference type="EMBL" id="XDJ75993.1"/>
    </source>
</evidence>
<gene>
    <name evidence="3" type="ORF">ABRY90_13075</name>
    <name evidence="4" type="ORF">ABRZ10_07230</name>
</gene>